<proteinExistence type="predicted"/>
<dbReference type="PANTHER" id="PTHR46527:SF1">
    <property type="entry name" value="NUCLEOPORIN NUP42"/>
    <property type="match status" value="1"/>
</dbReference>
<evidence type="ECO:0000313" key="5">
    <source>
        <dbReference type="Proteomes" id="UP000565441"/>
    </source>
</evidence>
<keyword evidence="5" id="KW-1185">Reference proteome</keyword>
<evidence type="ECO:0000313" key="4">
    <source>
        <dbReference type="EMBL" id="KAF5387647.1"/>
    </source>
</evidence>
<dbReference type="AlphaFoldDB" id="A0A8H5HQL3"/>
<keyword evidence="2" id="KW-0539">Nucleus</keyword>
<name>A0A8H5HQL3_9AGAR</name>
<dbReference type="Proteomes" id="UP000565441">
    <property type="component" value="Unassembled WGS sequence"/>
</dbReference>
<sequence>MNTLRTGNDKAASESWTNPNRNNTTNADSKLSFTIDVMRQDLTPNNDKPLWPLSTYGPAKYEPNLIAGLDESTEELRVRAFTANQSGKGAEYVAYENEKISAAEQVFANARNNLSQAYDQAVKQSTNAAGSSTTNPTLGGTSAFGAPASASAFGAAAPASAFGGVPASSSAFGAPASASAFGAPAPASAFGGVPASSSVFHIPPGTSAFDPPGTTSALRFGNSTTTSAFGKPAFGQPAFGQSAFGQTATPAGTSAFGQPSQSTSAFGQPRPAVSAFGQPQQPTSAFGQPSQPSASAIKPATGAFGSLNSSTSNAFGGGGFTAFASQPSAFGSGAPAAAQPAAGESAFGQPAFGAPATAQPTSAFGSAAGTTPSAFGTPAPAISAFGAPTTSSFGTAPAISAFGNPAPAPTTSAFGTPAAPTSAFGAPSAFGALAQQPTTTSAFGTSGFGTPATGSAFNTQGGTSTNAFTNSNNAITSSSAPPATTSAFPSSSSSAPAAIQPTLSGQPPPLSAFPMGSPSTSTFNAVAQAPPSKAGGPDFSNVKSLYTPGLTAYDQLLPPDYIKRIPGEALEAFQSQKFEWGKIPDWIPPLEVR</sequence>
<feature type="compositionally biased region" description="Polar residues" evidence="3">
    <location>
        <begin position="277"/>
        <end position="294"/>
    </location>
</feature>
<gene>
    <name evidence="4" type="ORF">D9615_000778</name>
</gene>
<feature type="region of interest" description="Disordered" evidence="3">
    <location>
        <begin position="1"/>
        <end position="29"/>
    </location>
</feature>
<comment type="subcellular location">
    <subcellularLocation>
        <location evidence="1">Nucleus</location>
    </subcellularLocation>
</comment>
<evidence type="ECO:0000256" key="2">
    <source>
        <dbReference type="ARBA" id="ARBA00023242"/>
    </source>
</evidence>
<feature type="compositionally biased region" description="Low complexity" evidence="3">
    <location>
        <begin position="463"/>
        <end position="499"/>
    </location>
</feature>
<protein>
    <submittedName>
        <fullName evidence="4">Uncharacterized protein</fullName>
    </submittedName>
</protein>
<feature type="compositionally biased region" description="Polar residues" evidence="3">
    <location>
        <begin position="243"/>
        <end position="266"/>
    </location>
</feature>
<dbReference type="OrthoDB" id="20729at2759"/>
<dbReference type="PANTHER" id="PTHR46527">
    <property type="entry name" value="NUCLEOPORIN-LIKE PROTEIN 2"/>
    <property type="match status" value="1"/>
</dbReference>
<comment type="caution">
    <text evidence="4">The sequence shown here is derived from an EMBL/GenBank/DDBJ whole genome shotgun (WGS) entry which is preliminary data.</text>
</comment>
<organism evidence="4 5">
    <name type="scientific">Tricholomella constricta</name>
    <dbReference type="NCBI Taxonomy" id="117010"/>
    <lineage>
        <taxon>Eukaryota</taxon>
        <taxon>Fungi</taxon>
        <taxon>Dikarya</taxon>
        <taxon>Basidiomycota</taxon>
        <taxon>Agaricomycotina</taxon>
        <taxon>Agaricomycetes</taxon>
        <taxon>Agaricomycetidae</taxon>
        <taxon>Agaricales</taxon>
        <taxon>Tricholomatineae</taxon>
        <taxon>Lyophyllaceae</taxon>
        <taxon>Tricholomella</taxon>
    </lineage>
</organism>
<evidence type="ECO:0000256" key="1">
    <source>
        <dbReference type="ARBA" id="ARBA00004123"/>
    </source>
</evidence>
<evidence type="ECO:0000256" key="3">
    <source>
        <dbReference type="SAM" id="MobiDB-lite"/>
    </source>
</evidence>
<dbReference type="EMBL" id="JAACJP010000001">
    <property type="protein sequence ID" value="KAF5387647.1"/>
    <property type="molecule type" value="Genomic_DNA"/>
</dbReference>
<dbReference type="GO" id="GO:0005634">
    <property type="term" value="C:nucleus"/>
    <property type="evidence" value="ECO:0007669"/>
    <property type="project" value="UniProtKB-SubCell"/>
</dbReference>
<feature type="compositionally biased region" description="Polar residues" evidence="3">
    <location>
        <begin position="14"/>
        <end position="29"/>
    </location>
</feature>
<feature type="region of interest" description="Disordered" evidence="3">
    <location>
        <begin position="240"/>
        <end position="299"/>
    </location>
</feature>
<dbReference type="InterPro" id="IPR051767">
    <property type="entry name" value="Nucleoporin_NUP42"/>
</dbReference>
<reference evidence="4 5" key="1">
    <citation type="journal article" date="2020" name="ISME J.">
        <title>Uncovering the hidden diversity of litter-decomposition mechanisms in mushroom-forming fungi.</title>
        <authorList>
            <person name="Floudas D."/>
            <person name="Bentzer J."/>
            <person name="Ahren D."/>
            <person name="Johansson T."/>
            <person name="Persson P."/>
            <person name="Tunlid A."/>
        </authorList>
    </citation>
    <scope>NUCLEOTIDE SEQUENCE [LARGE SCALE GENOMIC DNA]</scope>
    <source>
        <strain evidence="4 5">CBS 661.87</strain>
    </source>
</reference>
<accession>A0A8H5HQL3</accession>
<feature type="region of interest" description="Disordered" evidence="3">
    <location>
        <begin position="454"/>
        <end position="507"/>
    </location>
</feature>